<evidence type="ECO:0000313" key="2">
    <source>
        <dbReference type="EMBL" id="KAI1861912.1"/>
    </source>
</evidence>
<gene>
    <name evidence="2" type="ORF">JX265_009415</name>
</gene>
<dbReference type="AlphaFoldDB" id="A0A9P9WGJ6"/>
<dbReference type="Proteomes" id="UP000829685">
    <property type="component" value="Unassembled WGS sequence"/>
</dbReference>
<organism evidence="2 3">
    <name type="scientific">Neoarthrinium moseri</name>
    <dbReference type="NCBI Taxonomy" id="1658444"/>
    <lineage>
        <taxon>Eukaryota</taxon>
        <taxon>Fungi</taxon>
        <taxon>Dikarya</taxon>
        <taxon>Ascomycota</taxon>
        <taxon>Pezizomycotina</taxon>
        <taxon>Sordariomycetes</taxon>
        <taxon>Xylariomycetidae</taxon>
        <taxon>Amphisphaeriales</taxon>
        <taxon>Apiosporaceae</taxon>
        <taxon>Neoarthrinium</taxon>
    </lineage>
</organism>
<evidence type="ECO:0000313" key="3">
    <source>
        <dbReference type="Proteomes" id="UP000829685"/>
    </source>
</evidence>
<sequence length="155" mass="17199">MARSYARTSATSSPCIDDVDAITPCPPSANLSNMDTSVFSDGIRELRQSRSPSPSSINASMSNVQGGSFERRRNSVKTLEEGTEGDPERLWKRMLALQQIYGCYRSARMSAALELRDTSTLLPSKACLDLMNEDISMIPDDVEEVLKRTTFARRL</sequence>
<evidence type="ECO:0000256" key="1">
    <source>
        <dbReference type="SAM" id="MobiDB-lite"/>
    </source>
</evidence>
<protein>
    <submittedName>
        <fullName evidence="2">Uncharacterized protein</fullName>
    </submittedName>
</protein>
<proteinExistence type="predicted"/>
<accession>A0A9P9WGJ6</accession>
<name>A0A9P9WGJ6_9PEZI</name>
<comment type="caution">
    <text evidence="2">The sequence shown here is derived from an EMBL/GenBank/DDBJ whole genome shotgun (WGS) entry which is preliminary data.</text>
</comment>
<dbReference type="OrthoDB" id="3553044at2759"/>
<feature type="compositionally biased region" description="Low complexity" evidence="1">
    <location>
        <begin position="49"/>
        <end position="63"/>
    </location>
</feature>
<feature type="region of interest" description="Disordered" evidence="1">
    <location>
        <begin position="46"/>
        <end position="85"/>
    </location>
</feature>
<dbReference type="EMBL" id="JAFIMR010000028">
    <property type="protein sequence ID" value="KAI1861912.1"/>
    <property type="molecule type" value="Genomic_DNA"/>
</dbReference>
<keyword evidence="3" id="KW-1185">Reference proteome</keyword>
<reference evidence="2" key="1">
    <citation type="submission" date="2021-03" db="EMBL/GenBank/DDBJ databases">
        <title>Revisited historic fungal species revealed as producer of novel bioactive compounds through whole genome sequencing and comparative genomics.</title>
        <authorList>
            <person name="Vignolle G.A."/>
            <person name="Hochenegger N."/>
            <person name="Mach R.L."/>
            <person name="Mach-Aigner A.R."/>
            <person name="Javad Rahimi M."/>
            <person name="Salim K.A."/>
            <person name="Chan C.M."/>
            <person name="Lim L.B.L."/>
            <person name="Cai F."/>
            <person name="Druzhinina I.S."/>
            <person name="U'Ren J.M."/>
            <person name="Derntl C."/>
        </authorList>
    </citation>
    <scope>NUCLEOTIDE SEQUENCE</scope>
    <source>
        <strain evidence="2">TUCIM 5799</strain>
    </source>
</reference>